<evidence type="ECO:0000256" key="2">
    <source>
        <dbReference type="SAM" id="SignalP"/>
    </source>
</evidence>
<reference evidence="3 4" key="1">
    <citation type="submission" date="2016-10" db="EMBL/GenBank/DDBJ databases">
        <authorList>
            <person name="de Groot N.N."/>
        </authorList>
    </citation>
    <scope>NUCLEOTIDE SEQUENCE [LARGE SCALE GENOMIC DNA]</scope>
    <source>
        <strain evidence="3 4">DSM 4180</strain>
    </source>
</reference>
<gene>
    <name evidence="3" type="ORF">SAMN05421721_10791</name>
</gene>
<keyword evidence="4" id="KW-1185">Reference proteome</keyword>
<keyword evidence="1" id="KW-0472">Membrane</keyword>
<evidence type="ECO:0000313" key="4">
    <source>
        <dbReference type="Proteomes" id="UP000199556"/>
    </source>
</evidence>
<organism evidence="3 4">
    <name type="scientific">Ectothiorhodospira mobilis</name>
    <dbReference type="NCBI Taxonomy" id="195064"/>
    <lineage>
        <taxon>Bacteria</taxon>
        <taxon>Pseudomonadati</taxon>
        <taxon>Pseudomonadota</taxon>
        <taxon>Gammaproteobacteria</taxon>
        <taxon>Chromatiales</taxon>
        <taxon>Ectothiorhodospiraceae</taxon>
        <taxon>Ectothiorhodospira</taxon>
    </lineage>
</organism>
<dbReference type="Proteomes" id="UP000199556">
    <property type="component" value="Unassembled WGS sequence"/>
</dbReference>
<keyword evidence="2" id="KW-0732">Signal</keyword>
<proteinExistence type="predicted"/>
<keyword evidence="1" id="KW-1133">Transmembrane helix</keyword>
<accession>A0A1I4RC97</accession>
<dbReference type="STRING" id="195064.SAMN05421721_10791"/>
<dbReference type="AlphaFoldDB" id="A0A1I4RC97"/>
<feature type="transmembrane region" description="Helical" evidence="1">
    <location>
        <begin position="102"/>
        <end position="128"/>
    </location>
</feature>
<dbReference type="InterPro" id="IPR016924">
    <property type="entry name" value="UCP029543"/>
</dbReference>
<evidence type="ECO:0000313" key="3">
    <source>
        <dbReference type="EMBL" id="SFM49861.1"/>
    </source>
</evidence>
<dbReference type="OrthoDB" id="6401969at2"/>
<keyword evidence="1" id="KW-0812">Transmembrane</keyword>
<feature type="chain" id="PRO_5011773666" description="PA2779 family protein" evidence="2">
    <location>
        <begin position="30"/>
        <end position="132"/>
    </location>
</feature>
<name>A0A1I4RC97_ECTMO</name>
<evidence type="ECO:0000256" key="1">
    <source>
        <dbReference type="SAM" id="Phobius"/>
    </source>
</evidence>
<evidence type="ECO:0008006" key="5">
    <source>
        <dbReference type="Google" id="ProtNLM"/>
    </source>
</evidence>
<dbReference type="PIRSF" id="PIRSF029543">
    <property type="entry name" value="UCP029543"/>
    <property type="match status" value="1"/>
</dbReference>
<dbReference type="RefSeq" id="WP_090485011.1">
    <property type="nucleotide sequence ID" value="NZ_FOUO01000007.1"/>
</dbReference>
<dbReference type="Pfam" id="PF20332">
    <property type="entry name" value="DUF6627"/>
    <property type="match status" value="1"/>
</dbReference>
<dbReference type="InterPro" id="IPR046735">
    <property type="entry name" value="PA2779-like"/>
</dbReference>
<protein>
    <recommendedName>
        <fullName evidence="5">PA2779 family protein</fullName>
    </recommendedName>
</protein>
<dbReference type="NCBIfam" id="NF033919">
    <property type="entry name" value="PA2779_fam"/>
    <property type="match status" value="1"/>
</dbReference>
<sequence length="132" mass="14386">MTPRPKTRWAAALVCLLTALPLVFAPVHAAMVGTEQMLQGEEARWERAQLLQALDREAVREQLSALGVDPDQAAERVARLSDAEVAELNRRMEEMPAGGSSILGVAAFIFVVFIVTDVIGATDIFPFVRPVD</sequence>
<dbReference type="EMBL" id="FOUO01000007">
    <property type="protein sequence ID" value="SFM49861.1"/>
    <property type="molecule type" value="Genomic_DNA"/>
</dbReference>
<feature type="signal peptide" evidence="2">
    <location>
        <begin position="1"/>
        <end position="29"/>
    </location>
</feature>